<accession>A0A9X3SR48</accession>
<comment type="caution">
    <text evidence="1">The sequence shown here is derived from an EMBL/GenBank/DDBJ whole genome shotgun (WGS) entry which is preliminary data.</text>
</comment>
<protein>
    <submittedName>
        <fullName evidence="1">Uncharacterized protein</fullName>
    </submittedName>
</protein>
<keyword evidence="2" id="KW-1185">Reference proteome</keyword>
<dbReference type="EMBL" id="JAPZVP010000011">
    <property type="protein sequence ID" value="MDA1360911.1"/>
    <property type="molecule type" value="Genomic_DNA"/>
</dbReference>
<dbReference type="SUPFAM" id="SSF144052">
    <property type="entry name" value="Thermophilic metalloprotease-like"/>
    <property type="match status" value="1"/>
</dbReference>
<dbReference type="RefSeq" id="WP_270110872.1">
    <property type="nucleotide sequence ID" value="NZ_JAPZVP010000011.1"/>
</dbReference>
<sequence length="325" mass="35022">MNGSNPDDAAEQMAEAIDGLRPTPGRLLIVARGVHPVWTNLADRCRLRGWTVVQRTLAVDDRRWAPPVPDGLAAHVEFQGERIGCDLVVYHDPFGGNESQVGGPVSLRRLCGGGIAFVSVDFPHGLADPVLAASLEAVYLRALATPVAALRDRADRLASTLADADSIEVHFGDRRVLHVRGPWNLRTDFGSAQADLPILQLPLGEVWIACRPESVRGDLEVQDGPGVNGPRRFTVEEGRLREPRSGRFADLRPVVEIGFGVNPDARWLPMTSLGEKAAGSMHVGFGDNVLIGGDVADDRHYDLPLPRSAQVKLMTAARGAEAVAL</sequence>
<evidence type="ECO:0000313" key="1">
    <source>
        <dbReference type="EMBL" id="MDA1360911.1"/>
    </source>
</evidence>
<reference evidence="1" key="1">
    <citation type="submission" date="2022-12" db="EMBL/GenBank/DDBJ databases">
        <title>Gycomyces niveus sp.nov.,a novel actinomycete isolated from soil in Shouguan.</title>
        <authorList>
            <person name="Yang X."/>
        </authorList>
    </citation>
    <scope>NUCLEOTIDE SEQUENCE</scope>
    <source>
        <strain evidence="1">NEAU-A15</strain>
    </source>
</reference>
<organism evidence="1 2">
    <name type="scientific">Glycomyces luteolus</name>
    <dbReference type="NCBI Taxonomy" id="2670330"/>
    <lineage>
        <taxon>Bacteria</taxon>
        <taxon>Bacillati</taxon>
        <taxon>Actinomycetota</taxon>
        <taxon>Actinomycetes</taxon>
        <taxon>Glycomycetales</taxon>
        <taxon>Glycomycetaceae</taxon>
        <taxon>Glycomyces</taxon>
    </lineage>
</organism>
<dbReference type="Proteomes" id="UP001146067">
    <property type="component" value="Unassembled WGS sequence"/>
</dbReference>
<proteinExistence type="predicted"/>
<evidence type="ECO:0000313" key="2">
    <source>
        <dbReference type="Proteomes" id="UP001146067"/>
    </source>
</evidence>
<name>A0A9X3SR48_9ACTN</name>
<gene>
    <name evidence="1" type="ORF">O1R50_14870</name>
</gene>
<dbReference type="AlphaFoldDB" id="A0A9X3SR48"/>